<dbReference type="EMBL" id="LGAV01000005">
    <property type="protein sequence ID" value="KOS13858.1"/>
    <property type="molecule type" value="Genomic_DNA"/>
</dbReference>
<protein>
    <recommendedName>
        <fullName evidence="3">Mediator of RNA polymerase II transcription subunit 18</fullName>
    </recommendedName>
</protein>
<evidence type="ECO:0008006" key="3">
    <source>
        <dbReference type="Google" id="ProtNLM"/>
    </source>
</evidence>
<sequence>MASNDVQLQHTQVSAIGEIEPLHVGALFEALARMVHVPPQGFVERETLLHRSDDEAARELEMSDTQWSNVRRARDQVRISVRTQGKTTQFVLPHPPAPPGAAPTVAVRNVVMVEDLTPDVPWEETATEPLPLDPVQIFSISMEDLATKAVHRRGWDEFAYMLNWSPERSWMRYGLRYVLVSQNPLVLHELLVFRKMDWTIDATNRPAELTPSSAIHVRAVSTLRSDVGAGVPKKKQDETARALQYAIQHTQQIQKSLDPIVPLRRDS</sequence>
<keyword evidence="2" id="KW-1185">Reference proteome</keyword>
<dbReference type="VEuPathDB" id="FungiDB:Malapachy_1850"/>
<dbReference type="Proteomes" id="UP000037751">
    <property type="component" value="Unassembled WGS sequence"/>
</dbReference>
<dbReference type="OrthoDB" id="3355484at2759"/>
<dbReference type="AlphaFoldDB" id="A0A0M8MLA9"/>
<organism evidence="1 2">
    <name type="scientific">Malassezia pachydermatis</name>
    <dbReference type="NCBI Taxonomy" id="77020"/>
    <lineage>
        <taxon>Eukaryota</taxon>
        <taxon>Fungi</taxon>
        <taxon>Dikarya</taxon>
        <taxon>Basidiomycota</taxon>
        <taxon>Ustilaginomycotina</taxon>
        <taxon>Malasseziomycetes</taxon>
        <taxon>Malasseziales</taxon>
        <taxon>Malasseziaceae</taxon>
        <taxon>Malassezia</taxon>
    </lineage>
</organism>
<dbReference type="RefSeq" id="XP_017991490.1">
    <property type="nucleotide sequence ID" value="XM_018136346.1"/>
</dbReference>
<evidence type="ECO:0000313" key="1">
    <source>
        <dbReference type="EMBL" id="KOS13858.1"/>
    </source>
</evidence>
<comment type="caution">
    <text evidence="1">The sequence shown here is derived from an EMBL/GenBank/DDBJ whole genome shotgun (WGS) entry which is preliminary data.</text>
</comment>
<name>A0A0M8MLA9_9BASI</name>
<proteinExistence type="predicted"/>
<reference evidence="1 2" key="1">
    <citation type="submission" date="2015-07" db="EMBL/GenBank/DDBJ databases">
        <title>Draft Genome Sequence of Malassezia furfur CBS1878 and Malassezia pachydermatis CBS1879.</title>
        <authorList>
            <person name="Triana S."/>
            <person name="Ohm R."/>
            <person name="Gonzalez A."/>
            <person name="DeCock H."/>
            <person name="Restrepo S."/>
            <person name="Celis A."/>
        </authorList>
    </citation>
    <scope>NUCLEOTIDE SEQUENCE [LARGE SCALE GENOMIC DNA]</scope>
    <source>
        <strain evidence="1 2">CBS 1879</strain>
    </source>
</reference>
<gene>
    <name evidence="1" type="ORF">Malapachy_1850</name>
</gene>
<accession>A0A0M8MLA9</accession>
<dbReference type="GeneID" id="28728221"/>
<evidence type="ECO:0000313" key="2">
    <source>
        <dbReference type="Proteomes" id="UP000037751"/>
    </source>
</evidence>